<keyword evidence="2" id="KW-0472">Membrane</keyword>
<feature type="region of interest" description="Disordered" evidence="1">
    <location>
        <begin position="67"/>
        <end position="109"/>
    </location>
</feature>
<organism evidence="3 4">
    <name type="scientific">Comamonas testosteroni</name>
    <name type="common">Pseudomonas testosteroni</name>
    <dbReference type="NCBI Taxonomy" id="285"/>
    <lineage>
        <taxon>Bacteria</taxon>
        <taxon>Pseudomonadati</taxon>
        <taxon>Pseudomonadota</taxon>
        <taxon>Betaproteobacteria</taxon>
        <taxon>Burkholderiales</taxon>
        <taxon>Comamonadaceae</taxon>
        <taxon>Comamonas</taxon>
    </lineage>
</organism>
<dbReference type="Proteomes" id="UP000261948">
    <property type="component" value="Unassembled WGS sequence"/>
</dbReference>
<feature type="transmembrane region" description="Helical" evidence="2">
    <location>
        <begin position="161"/>
        <end position="179"/>
    </location>
</feature>
<dbReference type="EMBL" id="QURR01000011">
    <property type="protein sequence ID" value="RGE45102.1"/>
    <property type="molecule type" value="Genomic_DNA"/>
</dbReference>
<evidence type="ECO:0000313" key="4">
    <source>
        <dbReference type="Proteomes" id="UP000261948"/>
    </source>
</evidence>
<dbReference type="AlphaFoldDB" id="A0A373FNL0"/>
<keyword evidence="2" id="KW-1133">Transmembrane helix</keyword>
<protein>
    <submittedName>
        <fullName evidence="3">Uncharacterized protein</fullName>
    </submittedName>
</protein>
<keyword evidence="2" id="KW-0812">Transmembrane</keyword>
<accession>A0A373FNL0</accession>
<dbReference type="OrthoDB" id="8794710at2"/>
<sequence>MVPSNYDGPSNGDYVAYVDKLLRASPDFRRTQHSIAGAIRTSTATPGVQAGSPMGQLRDKLQKAKEMAEQAERQVAASRARTANPSVTTAAPGSRAAQRAVGQPVGQNLSRTQARERFNAIEQEIEAQKAKAAADSSKPWVSPFSIILIVAGVIVSQMAPGFGTVLSVMGFMSLIGGAIKKLKS</sequence>
<evidence type="ECO:0000256" key="2">
    <source>
        <dbReference type="SAM" id="Phobius"/>
    </source>
</evidence>
<evidence type="ECO:0000256" key="1">
    <source>
        <dbReference type="SAM" id="MobiDB-lite"/>
    </source>
</evidence>
<feature type="compositionally biased region" description="Polar residues" evidence="1">
    <location>
        <begin position="81"/>
        <end position="91"/>
    </location>
</feature>
<comment type="caution">
    <text evidence="3">The sequence shown here is derived from an EMBL/GenBank/DDBJ whole genome shotgun (WGS) entry which is preliminary data.</text>
</comment>
<evidence type="ECO:0000313" key="3">
    <source>
        <dbReference type="EMBL" id="RGE45102.1"/>
    </source>
</evidence>
<proteinExistence type="predicted"/>
<name>A0A373FNL0_COMTE</name>
<gene>
    <name evidence="3" type="ORF">DZC30_10695</name>
</gene>
<reference evidence="3 4" key="1">
    <citation type="submission" date="2018-08" db="EMBL/GenBank/DDBJ databases">
        <title>Comamonas testosteroni strain SWCO2.</title>
        <authorList>
            <person name="Jiang N."/>
            <person name="Zhang X.Z."/>
        </authorList>
    </citation>
    <scope>NUCLEOTIDE SEQUENCE [LARGE SCALE GENOMIC DNA]</scope>
    <source>
        <strain evidence="3 4">SWCO2</strain>
    </source>
</reference>
<keyword evidence="4" id="KW-1185">Reference proteome</keyword>